<evidence type="ECO:0000313" key="1">
    <source>
        <dbReference type="EMBL" id="GMI47119.1"/>
    </source>
</evidence>
<dbReference type="EMBL" id="BRYA01000331">
    <property type="protein sequence ID" value="GMI47119.1"/>
    <property type="molecule type" value="Genomic_DNA"/>
</dbReference>
<accession>A0A9W7GLJ6</accession>
<evidence type="ECO:0000313" key="2">
    <source>
        <dbReference type="Proteomes" id="UP001165065"/>
    </source>
</evidence>
<sequence length="315" mass="35691">MSGRSIVFLGNSNLRRAMTMLLAEARDLTEDNVPQATMNSLSRAKSWDITRIDQNKQSIIQYADKVSWMFFEHGTMYTETNFPVTRCKTSACPEDGSIFEEKIGDNPELRLTASDLHCLPKRKKAFQSAFEYTDTPQRTRTLAVLEHLADGGFPALSDVDYVVVQMNQGGYSEKYEYDATYLEELIPILQRVRRNNPQMSFFILSRCSLEGEPITQAAMDDAEQTRLLINGQLQDRRSDDNGVFITYLPLWGAEIAGRAAGLMHEHSGKKLKSSWHYSRSGHHFHVQALLNIIQCTDGIASAISEERNERNKADP</sequence>
<dbReference type="OrthoDB" id="10569145at2759"/>
<protein>
    <submittedName>
        <fullName evidence="1">Uncharacterized protein</fullName>
    </submittedName>
</protein>
<comment type="caution">
    <text evidence="1">The sequence shown here is derived from an EMBL/GenBank/DDBJ whole genome shotgun (WGS) entry which is preliminary data.</text>
</comment>
<dbReference type="Proteomes" id="UP001165065">
    <property type="component" value="Unassembled WGS sequence"/>
</dbReference>
<organism evidence="1 2">
    <name type="scientific">Triparma columacea</name>
    <dbReference type="NCBI Taxonomy" id="722753"/>
    <lineage>
        <taxon>Eukaryota</taxon>
        <taxon>Sar</taxon>
        <taxon>Stramenopiles</taxon>
        <taxon>Ochrophyta</taxon>
        <taxon>Bolidophyceae</taxon>
        <taxon>Parmales</taxon>
        <taxon>Triparmaceae</taxon>
        <taxon>Triparma</taxon>
    </lineage>
</organism>
<proteinExistence type="predicted"/>
<reference evidence="2" key="1">
    <citation type="journal article" date="2023" name="Commun. Biol.">
        <title>Genome analysis of Parmales, the sister group of diatoms, reveals the evolutionary specialization of diatoms from phago-mixotrophs to photoautotrophs.</title>
        <authorList>
            <person name="Ban H."/>
            <person name="Sato S."/>
            <person name="Yoshikawa S."/>
            <person name="Yamada K."/>
            <person name="Nakamura Y."/>
            <person name="Ichinomiya M."/>
            <person name="Sato N."/>
            <person name="Blanc-Mathieu R."/>
            <person name="Endo H."/>
            <person name="Kuwata A."/>
            <person name="Ogata H."/>
        </authorList>
    </citation>
    <scope>NUCLEOTIDE SEQUENCE [LARGE SCALE GENOMIC DNA]</scope>
</reference>
<gene>
    <name evidence="1" type="ORF">TrCOL_g5295</name>
</gene>
<keyword evidence="2" id="KW-1185">Reference proteome</keyword>
<dbReference type="AlphaFoldDB" id="A0A9W7GLJ6"/>
<name>A0A9W7GLJ6_9STRA</name>